<dbReference type="GO" id="GO:0005829">
    <property type="term" value="C:cytosol"/>
    <property type="evidence" value="ECO:0007669"/>
    <property type="project" value="TreeGrafter"/>
</dbReference>
<dbReference type="Pfam" id="PF01075">
    <property type="entry name" value="Glyco_transf_9"/>
    <property type="match status" value="1"/>
</dbReference>
<proteinExistence type="predicted"/>
<evidence type="ECO:0000256" key="2">
    <source>
        <dbReference type="ARBA" id="ARBA00022679"/>
    </source>
</evidence>
<evidence type="ECO:0000256" key="1">
    <source>
        <dbReference type="ARBA" id="ARBA00022676"/>
    </source>
</evidence>
<dbReference type="PANTHER" id="PTHR30160">
    <property type="entry name" value="TETRAACYLDISACCHARIDE 4'-KINASE-RELATED"/>
    <property type="match status" value="1"/>
</dbReference>
<reference evidence="3 4" key="1">
    <citation type="submission" date="2018-05" db="EMBL/GenBank/DDBJ databases">
        <title>Genomic Encyclopedia of Type Strains, Phase IV (KMG-IV): sequencing the most valuable type-strain genomes for metagenomic binning, comparative biology and taxonomic classification.</title>
        <authorList>
            <person name="Goeker M."/>
        </authorList>
    </citation>
    <scope>NUCLEOTIDE SEQUENCE [LARGE SCALE GENOMIC DNA]</scope>
    <source>
        <strain evidence="3 4">DSM 44704</strain>
    </source>
</reference>
<dbReference type="InterPro" id="IPR002201">
    <property type="entry name" value="Glyco_trans_9"/>
</dbReference>
<dbReference type="InterPro" id="IPR051199">
    <property type="entry name" value="LPS_LOS_Heptosyltrfase"/>
</dbReference>
<dbReference type="AlphaFoldDB" id="A0A318K741"/>
<name>A0A318K741_9NOCA</name>
<evidence type="ECO:0000313" key="4">
    <source>
        <dbReference type="Proteomes" id="UP000247569"/>
    </source>
</evidence>
<keyword evidence="2 3" id="KW-0808">Transferase</keyword>
<dbReference type="OrthoDB" id="9807356at2"/>
<dbReference type="EMBL" id="QJKF01000002">
    <property type="protein sequence ID" value="PXX68915.1"/>
    <property type="molecule type" value="Genomic_DNA"/>
</dbReference>
<dbReference type="PANTHER" id="PTHR30160:SF1">
    <property type="entry name" value="LIPOPOLYSACCHARIDE 1,2-N-ACETYLGLUCOSAMINETRANSFERASE-RELATED"/>
    <property type="match status" value="1"/>
</dbReference>
<comment type="caution">
    <text evidence="3">The sequence shown here is derived from an EMBL/GenBank/DDBJ whole genome shotgun (WGS) entry which is preliminary data.</text>
</comment>
<keyword evidence="1" id="KW-0328">Glycosyltransferase</keyword>
<gene>
    <name evidence="3" type="ORF">DFR70_102601</name>
</gene>
<accession>A0A318K741</accession>
<dbReference type="SUPFAM" id="SSF53756">
    <property type="entry name" value="UDP-Glycosyltransferase/glycogen phosphorylase"/>
    <property type="match status" value="1"/>
</dbReference>
<dbReference type="RefSeq" id="WP_040734551.1">
    <property type="nucleotide sequence ID" value="NZ_QJKF01000002.1"/>
</dbReference>
<dbReference type="GO" id="GO:0009244">
    <property type="term" value="P:lipopolysaccharide core region biosynthetic process"/>
    <property type="evidence" value="ECO:0007669"/>
    <property type="project" value="TreeGrafter"/>
</dbReference>
<dbReference type="Gene3D" id="3.40.50.2000">
    <property type="entry name" value="Glycogen Phosphorylase B"/>
    <property type="match status" value="2"/>
</dbReference>
<organism evidence="3 4">
    <name type="scientific">Nocardia tenerifensis</name>
    <dbReference type="NCBI Taxonomy" id="228006"/>
    <lineage>
        <taxon>Bacteria</taxon>
        <taxon>Bacillati</taxon>
        <taxon>Actinomycetota</taxon>
        <taxon>Actinomycetes</taxon>
        <taxon>Mycobacteriales</taxon>
        <taxon>Nocardiaceae</taxon>
        <taxon>Nocardia</taxon>
    </lineage>
</organism>
<protein>
    <submittedName>
        <fullName evidence="3">ADP-heptose:LPS heptosyltransferase</fullName>
    </submittedName>
</protein>
<dbReference type="Proteomes" id="UP000247569">
    <property type="component" value="Unassembled WGS sequence"/>
</dbReference>
<keyword evidence="4" id="KW-1185">Reference proteome</keyword>
<dbReference type="CDD" id="cd03789">
    <property type="entry name" value="GT9_LPS_heptosyltransferase"/>
    <property type="match status" value="1"/>
</dbReference>
<evidence type="ECO:0000313" key="3">
    <source>
        <dbReference type="EMBL" id="PXX68915.1"/>
    </source>
</evidence>
<sequence length="316" mass="32991">MALSRSVLVLRALGLGDLLTAVPALRGLRAAYPDDRVVLAAPESLRELVDLIDAVDELLPTAGLGALRPAGPPPRLAVNLHGRGPQSIRDLLTAGANDLLTHSHPDFPELPGPRWRADMHEVDRWCRLLAFGGIDADPTALRLPEPAEPAAETNVVVLHPGAAYPARRWPADRFARVARVLTADGHQVVITGSPGEVPLATAVAEQADLPLSSVYAGRTGLAQLAALVAAAALVVCGDTGVGHLATAFGTPSVLLFGPTAPARWGPPSAARQHRTLWAGRAGDPHGDQPDPGLLTIRPEQVLTAASALLGEKVRHG</sequence>
<dbReference type="GO" id="GO:0008713">
    <property type="term" value="F:ADP-heptose-lipopolysaccharide heptosyltransferase activity"/>
    <property type="evidence" value="ECO:0007669"/>
    <property type="project" value="TreeGrafter"/>
</dbReference>